<keyword evidence="3" id="KW-1003">Cell membrane</keyword>
<dbReference type="eggNOG" id="COG2261">
    <property type="taxonomic scope" value="Bacteria"/>
</dbReference>
<evidence type="ECO:0000256" key="2">
    <source>
        <dbReference type="ARBA" id="ARBA00011006"/>
    </source>
</evidence>
<evidence type="ECO:0000256" key="4">
    <source>
        <dbReference type="ARBA" id="ARBA00022692"/>
    </source>
</evidence>
<dbReference type="InterPro" id="IPR007341">
    <property type="entry name" value="Transgly_assoc"/>
</dbReference>
<evidence type="ECO:0000256" key="1">
    <source>
        <dbReference type="ARBA" id="ARBA00004651"/>
    </source>
</evidence>
<organism evidence="8 9">
    <name type="scientific">Collimonas fungivorans (strain Ter331)</name>
    <dbReference type="NCBI Taxonomy" id="1005048"/>
    <lineage>
        <taxon>Bacteria</taxon>
        <taxon>Pseudomonadati</taxon>
        <taxon>Pseudomonadota</taxon>
        <taxon>Betaproteobacteria</taxon>
        <taxon>Burkholderiales</taxon>
        <taxon>Oxalobacteraceae</taxon>
        <taxon>Collimonas</taxon>
    </lineage>
</organism>
<reference evidence="8 9" key="4">
    <citation type="journal article" date="2010" name="Environ. Microbiol.">
        <title>The bacterial genus Collimonas: mycophagy, weathering and other adaptive solutions to life in oligotrophic soil environments.</title>
        <authorList>
            <person name="Leveau J.H."/>
            <person name="Uroz S."/>
            <person name="de Boer W."/>
        </authorList>
    </citation>
    <scope>NUCLEOTIDE SEQUENCE [LARGE SCALE GENOMIC DNA]</scope>
    <source>
        <strain evidence="8 9">Ter331</strain>
    </source>
</reference>
<dbReference type="EMBL" id="CP002745">
    <property type="protein sequence ID" value="AEK61399.1"/>
    <property type="molecule type" value="Genomic_DNA"/>
</dbReference>
<comment type="similarity">
    <text evidence="2">Belongs to the UPF0410 family.</text>
</comment>
<reference evidence="8 9" key="3">
    <citation type="journal article" date="2008" name="FEMS Microbiol. Ecol.">
        <title>Identification and characterization of genes underlying chitinolysis in Collimonas fungivorans Ter331.</title>
        <authorList>
            <person name="Fritsche K."/>
            <person name="de Boer W."/>
            <person name="Gerards S."/>
            <person name="van den Berg M."/>
            <person name="van Veen J.A."/>
            <person name="Leveau J.H."/>
        </authorList>
    </citation>
    <scope>NUCLEOTIDE SEQUENCE [LARGE SCALE GENOMIC DNA]</scope>
    <source>
        <strain evidence="8 9">Ter331</strain>
    </source>
</reference>
<feature type="transmembrane region" description="Helical" evidence="7">
    <location>
        <begin position="80"/>
        <end position="100"/>
    </location>
</feature>
<name>G0AJV4_COLFT</name>
<evidence type="ECO:0000256" key="6">
    <source>
        <dbReference type="ARBA" id="ARBA00023136"/>
    </source>
</evidence>
<dbReference type="STRING" id="1005048.CFU_1567"/>
<dbReference type="PANTHER" id="PTHR33884">
    <property type="entry name" value="UPF0410 PROTEIN YMGE"/>
    <property type="match status" value="1"/>
</dbReference>
<dbReference type="HOGENOM" id="CLU_160040_2_0_4"/>
<keyword evidence="6 7" id="KW-0472">Membrane</keyword>
<feature type="transmembrane region" description="Helical" evidence="7">
    <location>
        <begin position="49"/>
        <end position="68"/>
    </location>
</feature>
<dbReference type="PANTHER" id="PTHR33884:SF7">
    <property type="entry name" value="BSL8023 PROTEIN"/>
    <property type="match status" value="1"/>
</dbReference>
<comment type="subcellular location">
    <subcellularLocation>
        <location evidence="1">Cell membrane</location>
        <topology evidence="1">Multi-pass membrane protein</topology>
    </subcellularLocation>
</comment>
<feature type="transmembrane region" description="Helical" evidence="7">
    <location>
        <begin position="20"/>
        <end position="42"/>
    </location>
</feature>
<evidence type="ECO:0000256" key="3">
    <source>
        <dbReference type="ARBA" id="ARBA00022475"/>
    </source>
</evidence>
<protein>
    <submittedName>
        <fullName evidence="8">Transglycosylase-associated protein</fullName>
    </submittedName>
</protein>
<evidence type="ECO:0000313" key="9">
    <source>
        <dbReference type="Proteomes" id="UP000008392"/>
    </source>
</evidence>
<dbReference type="AlphaFoldDB" id="G0AJV4"/>
<reference evidence="8 9" key="5">
    <citation type="journal article" date="2011" name="ISME J.">
        <title>Dual transcriptional profiling of a bacterial/fungal confrontation: Collimonas fungivorans versus Aspergillus niger.</title>
        <authorList>
            <person name="Mela F."/>
            <person name="Fritsche K."/>
            <person name="de Boer W."/>
            <person name="van Veen J.A."/>
            <person name="de Graaff L.H."/>
            <person name="van den Berg M."/>
            <person name="Leveau J.H."/>
        </authorList>
    </citation>
    <scope>NUCLEOTIDE SEQUENCE [LARGE SCALE GENOMIC DNA]</scope>
    <source>
        <strain evidence="8 9">Ter331</strain>
    </source>
</reference>
<keyword evidence="5 7" id="KW-1133">Transmembrane helix</keyword>
<proteinExistence type="inferred from homology"/>
<dbReference type="Proteomes" id="UP000008392">
    <property type="component" value="Chromosome"/>
</dbReference>
<evidence type="ECO:0000256" key="5">
    <source>
        <dbReference type="ARBA" id="ARBA00022989"/>
    </source>
</evidence>
<dbReference type="Pfam" id="PF04226">
    <property type="entry name" value="Transgly_assoc"/>
    <property type="match status" value="1"/>
</dbReference>
<reference evidence="8 9" key="1">
    <citation type="journal article" date="2004" name="Environ. Microbiol.">
        <title>Phylogeny-function analysis of (meta)genomic libraries: screening for expression of ribosomal RNA genes by large-insert library fluorescent in situ hybridization (LIL-FISH).</title>
        <authorList>
            <person name="Leveau J.H."/>
            <person name="Gerards S."/>
            <person name="de Boer W."/>
            <person name="van Veen J.A."/>
        </authorList>
    </citation>
    <scope>NUCLEOTIDE SEQUENCE [LARGE SCALE GENOMIC DNA]</scope>
    <source>
        <strain evidence="8 9">Ter331</strain>
    </source>
</reference>
<evidence type="ECO:0000313" key="8">
    <source>
        <dbReference type="EMBL" id="AEK61399.1"/>
    </source>
</evidence>
<accession>G0AJV4</accession>
<evidence type="ECO:0000256" key="7">
    <source>
        <dbReference type="SAM" id="Phobius"/>
    </source>
</evidence>
<gene>
    <name evidence="8" type="ordered locus">CFU_1567</name>
</gene>
<reference evidence="9" key="6">
    <citation type="submission" date="2011-05" db="EMBL/GenBank/DDBJ databases">
        <title>Complete sequence of Collimonas fungivorans Ter331.</title>
        <authorList>
            <person name="Leveau J.H."/>
        </authorList>
    </citation>
    <scope>NUCLEOTIDE SEQUENCE [LARGE SCALE GENOMIC DNA]</scope>
    <source>
        <strain evidence="9">Ter331</strain>
    </source>
</reference>
<keyword evidence="4 7" id="KW-0812">Transmembrane</keyword>
<sequence length="106" mass="10944">MDGGSQAARQPPRKQHQLLGAAMGILWTIIVGFVVGVIAKFLHPGKENMGFIVTTLLGIAGSFLAGYIGQALGWYQAGQGAGFIGSIVGALILLLIYGFVKGKAAS</sequence>
<keyword evidence="9" id="KW-1185">Reference proteome</keyword>
<reference evidence="8 9" key="2">
    <citation type="journal article" date="2006" name="J. Microbiol. Methods">
        <title>Genomic flank-sequencing of plasposon insertion sites for rapid identification of functional genes.</title>
        <authorList>
            <person name="Leveau J.H."/>
            <person name="Gerards S."/>
            <person name="Fritsche K."/>
            <person name="Zondag G."/>
            <person name="van Veen J.A."/>
        </authorList>
    </citation>
    <scope>NUCLEOTIDE SEQUENCE [LARGE SCALE GENOMIC DNA]</scope>
    <source>
        <strain evidence="8 9">Ter331</strain>
    </source>
</reference>
<dbReference type="GO" id="GO:0005886">
    <property type="term" value="C:plasma membrane"/>
    <property type="evidence" value="ECO:0007669"/>
    <property type="project" value="UniProtKB-SubCell"/>
</dbReference>
<dbReference type="KEGG" id="cfu:CFU_1567"/>